<evidence type="ECO:0000256" key="5">
    <source>
        <dbReference type="ARBA" id="ARBA00007812"/>
    </source>
</evidence>
<dbReference type="InterPro" id="IPR000399">
    <property type="entry name" value="TPP-bd_CS"/>
</dbReference>
<keyword evidence="20" id="KW-1185">Reference proteome</keyword>
<evidence type="ECO:0000256" key="14">
    <source>
        <dbReference type="ARBA" id="ARBA00048670"/>
    </source>
</evidence>
<evidence type="ECO:0000313" key="19">
    <source>
        <dbReference type="EMBL" id="BBY92071.1"/>
    </source>
</evidence>
<proteinExistence type="inferred from homology"/>
<reference evidence="19 20" key="1">
    <citation type="journal article" date="2019" name="Emerg. Microbes Infect.">
        <title>Comprehensive subspecies identification of 175 nontuberculous mycobacteria species based on 7547 genomic profiles.</title>
        <authorList>
            <person name="Matsumoto Y."/>
            <person name="Kinjo T."/>
            <person name="Motooka D."/>
            <person name="Nabeya D."/>
            <person name="Jung N."/>
            <person name="Uechi K."/>
            <person name="Horii T."/>
            <person name="Iida T."/>
            <person name="Fujita J."/>
            <person name="Nakamura S."/>
        </authorList>
    </citation>
    <scope>NUCLEOTIDE SEQUENCE [LARGE SCALE GENOMIC DNA]</scope>
    <source>
        <strain evidence="19 20">JCM 6399</strain>
    </source>
</reference>
<dbReference type="AlphaFoldDB" id="A0A9W4B0Y7"/>
<dbReference type="Pfam" id="PF02776">
    <property type="entry name" value="TPP_enzyme_N"/>
    <property type="match status" value="1"/>
</dbReference>
<feature type="domain" description="Thiamine pyrophosphate enzyme central" evidence="16">
    <location>
        <begin position="205"/>
        <end position="331"/>
    </location>
</feature>
<dbReference type="InterPro" id="IPR029035">
    <property type="entry name" value="DHS-like_NAD/FAD-binding_dom"/>
</dbReference>
<dbReference type="GO" id="GO:0003984">
    <property type="term" value="F:acetolactate synthase activity"/>
    <property type="evidence" value="ECO:0007669"/>
    <property type="project" value="UniProtKB-EC"/>
</dbReference>
<dbReference type="Pfam" id="PF02775">
    <property type="entry name" value="TPP_enzyme_C"/>
    <property type="match status" value="1"/>
</dbReference>
<dbReference type="Gene3D" id="3.40.50.1220">
    <property type="entry name" value="TPP-binding domain"/>
    <property type="match status" value="1"/>
</dbReference>
<evidence type="ECO:0000259" key="17">
    <source>
        <dbReference type="Pfam" id="PF02775"/>
    </source>
</evidence>
<feature type="domain" description="Thiamine pyrophosphate enzyme TPP-binding" evidence="17">
    <location>
        <begin position="390"/>
        <end position="536"/>
    </location>
</feature>
<comment type="pathway">
    <text evidence="3">Amino-acid biosynthesis; L-isoleucine biosynthesis; L-isoleucine from 2-oxobutanoate: step 1/4.</text>
</comment>
<evidence type="ECO:0000256" key="13">
    <source>
        <dbReference type="ARBA" id="ARBA00023304"/>
    </source>
</evidence>
<protein>
    <recommendedName>
        <fullName evidence="6">acetolactate synthase</fullName>
        <ecNumber evidence="6">2.2.1.6</ecNumber>
    </recommendedName>
</protein>
<dbReference type="GO" id="GO:0050660">
    <property type="term" value="F:flavin adenine dinucleotide binding"/>
    <property type="evidence" value="ECO:0007669"/>
    <property type="project" value="TreeGrafter"/>
</dbReference>
<sequence length="552" mass="57898">MSNDAPASDASSVNAGHLIARRLRASGIDTVFTLSGGHLFSIYDGCHAENIRLIDTRHEQTAAFAAEGWSKVTRVPGVAALTAGPGVTNGMSAMAAAQQNQSPLVVLGGRAPAARWGQGSLQEIDHVPFVAPLTRFAATAQSPDAVGSLIDDALRAAAGVGGQSTGVSFVDFPMDHVFGIAHDDGAPGALPGTSASVPPDANAVDVAVRLLSEAQRPVIMAGTNVWWGHGETALLRVAETLRIPVLMNGMARGTVPADHDLAFSRARSKALREADVAVVIGVPMDFRLGFGGVFGPDTTLLVVDRVQPDRPHPREVAAEMYGDLTTTLAALASATRSDHEAWIADLRTTETTARAAEAAELADDRTPLHPMRVYAELSELLDRDAIVVIDAGDFGSYAGRVIDSYVPGAWLDSGPFGCLGSGPGYALAAKLARPDRQVVLLQGDGAFGFSGMEWDTLVRHGVHVVSIIGNNGIWALEKHPMEMLYGYSVVAELRPGTRYDQVVTALGGHGELVATPADLRPALERAFAAGLPAVVNTLTDPTVAYPRRSNLG</sequence>
<keyword evidence="10" id="KW-0274">FAD</keyword>
<evidence type="ECO:0000256" key="9">
    <source>
        <dbReference type="ARBA" id="ARBA00022723"/>
    </source>
</evidence>
<evidence type="ECO:0000256" key="10">
    <source>
        <dbReference type="ARBA" id="ARBA00022827"/>
    </source>
</evidence>
<evidence type="ECO:0000256" key="6">
    <source>
        <dbReference type="ARBA" id="ARBA00013145"/>
    </source>
</evidence>
<keyword evidence="8" id="KW-0285">Flavoprotein</keyword>
<evidence type="ECO:0000256" key="3">
    <source>
        <dbReference type="ARBA" id="ARBA00004974"/>
    </source>
</evidence>
<accession>A0A9W4B0Y7</accession>
<dbReference type="InterPro" id="IPR012000">
    <property type="entry name" value="Thiamin_PyroP_enz_cen_dom"/>
</dbReference>
<dbReference type="InterPro" id="IPR011766">
    <property type="entry name" value="TPP_enzyme_TPP-bd"/>
</dbReference>
<dbReference type="InterPro" id="IPR045229">
    <property type="entry name" value="TPP_enz"/>
</dbReference>
<keyword evidence="13" id="KW-0100">Branched-chain amino acid biosynthesis</keyword>
<organism evidence="19 20">
    <name type="scientific">Mycobacterium gallinarum</name>
    <dbReference type="NCBI Taxonomy" id="39689"/>
    <lineage>
        <taxon>Bacteria</taxon>
        <taxon>Bacillati</taxon>
        <taxon>Actinomycetota</taxon>
        <taxon>Actinomycetes</taxon>
        <taxon>Mycobacteriales</taxon>
        <taxon>Mycobacteriaceae</taxon>
        <taxon>Mycobacterium</taxon>
    </lineage>
</organism>
<dbReference type="RefSeq" id="WP_163728549.1">
    <property type="nucleotide sequence ID" value="NZ_AP022601.1"/>
</dbReference>
<evidence type="ECO:0000259" key="18">
    <source>
        <dbReference type="Pfam" id="PF02776"/>
    </source>
</evidence>
<dbReference type="GO" id="GO:0009097">
    <property type="term" value="P:isoleucine biosynthetic process"/>
    <property type="evidence" value="ECO:0007669"/>
    <property type="project" value="TreeGrafter"/>
</dbReference>
<dbReference type="FunFam" id="3.40.50.970:FF:000044">
    <property type="entry name" value="Putative acetolactate synthase IlvG"/>
    <property type="match status" value="1"/>
</dbReference>
<comment type="pathway">
    <text evidence="4">Amino-acid biosynthesis; L-valine biosynthesis; L-valine from pyruvate: step 1/4.</text>
</comment>
<dbReference type="CDD" id="cd07035">
    <property type="entry name" value="TPP_PYR_POX_like"/>
    <property type="match status" value="1"/>
</dbReference>
<dbReference type="EMBL" id="AP022601">
    <property type="protein sequence ID" value="BBY92071.1"/>
    <property type="molecule type" value="Genomic_DNA"/>
</dbReference>
<name>A0A9W4B0Y7_9MYCO</name>
<keyword evidence="12 15" id="KW-0786">Thiamine pyrophosphate</keyword>
<evidence type="ECO:0000256" key="12">
    <source>
        <dbReference type="ARBA" id="ARBA00023052"/>
    </source>
</evidence>
<dbReference type="CDD" id="cd02004">
    <property type="entry name" value="TPP_BZL_OCoD_HPCL"/>
    <property type="match status" value="1"/>
</dbReference>
<evidence type="ECO:0000256" key="4">
    <source>
        <dbReference type="ARBA" id="ARBA00005025"/>
    </source>
</evidence>
<evidence type="ECO:0000256" key="1">
    <source>
        <dbReference type="ARBA" id="ARBA00001946"/>
    </source>
</evidence>
<dbReference type="EC" id="2.2.1.6" evidence="6"/>
<dbReference type="SUPFAM" id="SSF52467">
    <property type="entry name" value="DHS-like NAD/FAD-binding domain"/>
    <property type="match status" value="1"/>
</dbReference>
<evidence type="ECO:0000256" key="2">
    <source>
        <dbReference type="ARBA" id="ARBA00001964"/>
    </source>
</evidence>
<evidence type="ECO:0000256" key="8">
    <source>
        <dbReference type="ARBA" id="ARBA00022630"/>
    </source>
</evidence>
<dbReference type="InterPro" id="IPR012001">
    <property type="entry name" value="Thiamin_PyroP_enz_TPP-bd_dom"/>
</dbReference>
<dbReference type="Proteomes" id="UP000465785">
    <property type="component" value="Chromosome"/>
</dbReference>
<dbReference type="GO" id="GO:0030976">
    <property type="term" value="F:thiamine pyrophosphate binding"/>
    <property type="evidence" value="ECO:0007669"/>
    <property type="project" value="InterPro"/>
</dbReference>
<dbReference type="PANTHER" id="PTHR18968">
    <property type="entry name" value="THIAMINE PYROPHOSPHATE ENZYMES"/>
    <property type="match status" value="1"/>
</dbReference>
<keyword evidence="7" id="KW-0028">Amino-acid biosynthesis</keyword>
<comment type="cofactor">
    <cofactor evidence="2">
        <name>thiamine diphosphate</name>
        <dbReference type="ChEBI" id="CHEBI:58937"/>
    </cofactor>
</comment>
<comment type="similarity">
    <text evidence="5 15">Belongs to the TPP enzyme family.</text>
</comment>
<dbReference type="GO" id="GO:0005948">
    <property type="term" value="C:acetolactate synthase complex"/>
    <property type="evidence" value="ECO:0007669"/>
    <property type="project" value="TreeGrafter"/>
</dbReference>
<dbReference type="InterPro" id="IPR029061">
    <property type="entry name" value="THDP-binding"/>
</dbReference>
<keyword evidence="11" id="KW-0460">Magnesium</keyword>
<dbReference type="GO" id="GO:0000287">
    <property type="term" value="F:magnesium ion binding"/>
    <property type="evidence" value="ECO:0007669"/>
    <property type="project" value="InterPro"/>
</dbReference>
<dbReference type="PANTHER" id="PTHR18968:SF166">
    <property type="entry name" value="2-HYDROXYACYL-COA LYASE 2"/>
    <property type="match status" value="1"/>
</dbReference>
<evidence type="ECO:0000256" key="11">
    <source>
        <dbReference type="ARBA" id="ARBA00022842"/>
    </source>
</evidence>
<keyword evidence="9" id="KW-0479">Metal-binding</keyword>
<dbReference type="KEGG" id="mgau:MGALJ_17400"/>
<evidence type="ECO:0000259" key="16">
    <source>
        <dbReference type="Pfam" id="PF00205"/>
    </source>
</evidence>
<dbReference type="PROSITE" id="PS00187">
    <property type="entry name" value="TPP_ENZYMES"/>
    <property type="match status" value="1"/>
</dbReference>
<feature type="domain" description="Thiamine pyrophosphate enzyme N-terminal TPP-binding" evidence="18">
    <location>
        <begin position="14"/>
        <end position="127"/>
    </location>
</feature>
<dbReference type="Gene3D" id="3.40.50.970">
    <property type="match status" value="2"/>
</dbReference>
<gene>
    <name evidence="19" type="primary">ilvG</name>
    <name evidence="19" type="ORF">MGALJ_17400</name>
</gene>
<dbReference type="Pfam" id="PF00205">
    <property type="entry name" value="TPP_enzyme_M"/>
    <property type="match status" value="1"/>
</dbReference>
<dbReference type="GO" id="GO:0009099">
    <property type="term" value="P:L-valine biosynthetic process"/>
    <property type="evidence" value="ECO:0007669"/>
    <property type="project" value="TreeGrafter"/>
</dbReference>
<evidence type="ECO:0000256" key="7">
    <source>
        <dbReference type="ARBA" id="ARBA00022605"/>
    </source>
</evidence>
<dbReference type="NCBIfam" id="NF004516">
    <property type="entry name" value="PRK05858.1"/>
    <property type="match status" value="1"/>
</dbReference>
<evidence type="ECO:0000256" key="15">
    <source>
        <dbReference type="RuleBase" id="RU362132"/>
    </source>
</evidence>
<dbReference type="SUPFAM" id="SSF52518">
    <property type="entry name" value="Thiamin diphosphate-binding fold (THDP-binding)"/>
    <property type="match status" value="2"/>
</dbReference>
<comment type="cofactor">
    <cofactor evidence="1">
        <name>Mg(2+)</name>
        <dbReference type="ChEBI" id="CHEBI:18420"/>
    </cofactor>
</comment>
<evidence type="ECO:0000313" key="20">
    <source>
        <dbReference type="Proteomes" id="UP000465785"/>
    </source>
</evidence>
<comment type="catalytic activity">
    <reaction evidence="14">
        <text>2 pyruvate + H(+) = (2S)-2-acetolactate + CO2</text>
        <dbReference type="Rhea" id="RHEA:25249"/>
        <dbReference type="ChEBI" id="CHEBI:15361"/>
        <dbReference type="ChEBI" id="CHEBI:15378"/>
        <dbReference type="ChEBI" id="CHEBI:16526"/>
        <dbReference type="ChEBI" id="CHEBI:58476"/>
        <dbReference type="EC" id="2.2.1.6"/>
    </reaction>
</comment>